<evidence type="ECO:0000313" key="1">
    <source>
        <dbReference type="EMBL" id="SEP57646.1"/>
    </source>
</evidence>
<evidence type="ECO:0000313" key="2">
    <source>
        <dbReference type="Proteomes" id="UP000198733"/>
    </source>
</evidence>
<keyword evidence="2" id="KW-1185">Reference proteome</keyword>
<protein>
    <submittedName>
        <fullName evidence="1">Uncharacterized protein</fullName>
    </submittedName>
</protein>
<accession>A0A1H8YZU5</accession>
<proteinExistence type="predicted"/>
<organism evidence="1 2">
    <name type="scientific">Virgibacillus subterraneus</name>
    <dbReference type="NCBI Taxonomy" id="621109"/>
    <lineage>
        <taxon>Bacteria</taxon>
        <taxon>Bacillati</taxon>
        <taxon>Bacillota</taxon>
        <taxon>Bacilli</taxon>
        <taxon>Bacillales</taxon>
        <taxon>Bacillaceae</taxon>
        <taxon>Virgibacillus</taxon>
    </lineage>
</organism>
<gene>
    <name evidence="1" type="ORF">SAMN05216232_0217</name>
</gene>
<dbReference type="EMBL" id="FOEH01000001">
    <property type="protein sequence ID" value="SEP57646.1"/>
    <property type="molecule type" value="Genomic_DNA"/>
</dbReference>
<sequence>MKEGFTIICNKCNSKDVDTQYYEDKSVYECEDCGQIVMNVVIDEL</sequence>
<name>A0A1H8YZU5_9BACI</name>
<reference evidence="1 2" key="1">
    <citation type="submission" date="2016-10" db="EMBL/GenBank/DDBJ databases">
        <authorList>
            <person name="Varghese N."/>
            <person name="Submissions S."/>
        </authorList>
    </citation>
    <scope>NUCLEOTIDE SEQUENCE [LARGE SCALE GENOMIC DNA]</scope>
    <source>
        <strain evidence="1 2">CGMCC 1.7734</strain>
    </source>
</reference>
<comment type="caution">
    <text evidence="1">The sequence shown here is derived from an EMBL/GenBank/DDBJ whole genome shotgun (WGS) entry which is preliminary data.</text>
</comment>
<dbReference type="RefSeq" id="WP_175476670.1">
    <property type="nucleotide sequence ID" value="NZ_FOEH01000001.1"/>
</dbReference>
<dbReference type="Proteomes" id="UP000198733">
    <property type="component" value="Unassembled WGS sequence"/>
</dbReference>